<reference evidence="1" key="1">
    <citation type="submission" date="2020-01" db="EMBL/GenBank/DDBJ databases">
        <authorList>
            <person name="Richard D."/>
        </authorList>
    </citation>
    <scope>NUCLEOTIDE SEQUENCE</scope>
    <source>
        <strain evidence="1">JP541</strain>
    </source>
</reference>
<dbReference type="EMBL" id="JAABFR010000935">
    <property type="protein sequence ID" value="MBD4336703.1"/>
    <property type="molecule type" value="Genomic_DNA"/>
</dbReference>
<organism evidence="1 2">
    <name type="scientific">Xanthomonas citri pv. citri</name>
    <dbReference type="NCBI Taxonomy" id="611301"/>
    <lineage>
        <taxon>Bacteria</taxon>
        <taxon>Pseudomonadati</taxon>
        <taxon>Pseudomonadota</taxon>
        <taxon>Gammaproteobacteria</taxon>
        <taxon>Lysobacterales</taxon>
        <taxon>Lysobacteraceae</taxon>
        <taxon>Xanthomonas</taxon>
    </lineage>
</organism>
<sequence length="80" mass="9509">EIFKDRKTKLMLKGILDEYLIMIRDFGINKNIFKVTREIKIETINNGESLMKIVNRYIDIELLEEYCDDLGIIVNIRKTT</sequence>
<accession>A0A8I0LAF0</accession>
<proteinExistence type="predicted"/>
<gene>
    <name evidence="1" type="ORF">GUH15_11680</name>
</gene>
<evidence type="ECO:0000313" key="1">
    <source>
        <dbReference type="EMBL" id="MBD4336703.1"/>
    </source>
</evidence>
<comment type="caution">
    <text evidence="1">The sequence shown here is derived from an EMBL/GenBank/DDBJ whole genome shotgun (WGS) entry which is preliminary data.</text>
</comment>
<protein>
    <submittedName>
        <fullName evidence="1">Uncharacterized protein</fullName>
    </submittedName>
</protein>
<evidence type="ECO:0000313" key="2">
    <source>
        <dbReference type="Proteomes" id="UP000653002"/>
    </source>
</evidence>
<dbReference type="Proteomes" id="UP000653002">
    <property type="component" value="Unassembled WGS sequence"/>
</dbReference>
<feature type="non-terminal residue" evidence="1">
    <location>
        <position position="80"/>
    </location>
</feature>
<feature type="non-terminal residue" evidence="1">
    <location>
        <position position="1"/>
    </location>
</feature>
<name>A0A8I0LAF0_XANCI</name>
<dbReference type="AlphaFoldDB" id="A0A8I0LAF0"/>